<sequence length="69" mass="7445">MSYKHLKLTALPLTPLKRGILGNDKHPLAFKGGAMALAIDLIPFFELSALAQEGTQHDALIPKTRPPGL</sequence>
<dbReference type="AlphaFoldDB" id="A0A0E3ZEF0"/>
<dbReference type="HOGENOM" id="CLU_2772383_0_0_10"/>
<proteinExistence type="predicted"/>
<evidence type="ECO:0000313" key="2">
    <source>
        <dbReference type="Proteomes" id="UP000033109"/>
    </source>
</evidence>
<dbReference type="STRING" id="400092.PKOR_11500"/>
<reference evidence="1 2" key="1">
    <citation type="journal article" date="2015" name="Sci. Rep.">
        <title>Unraveling adaptation of Pontibacter korlensis to radiation and infertility in desert through complete genome and comparative transcriptomic analysis.</title>
        <authorList>
            <person name="Dai J."/>
            <person name="Dai W."/>
            <person name="Qiu C."/>
            <person name="Yang Z."/>
            <person name="Zhang Y."/>
            <person name="Zhou M."/>
            <person name="Zhang L."/>
            <person name="Fang C."/>
            <person name="Gao Q."/>
            <person name="Yang Q."/>
            <person name="Li X."/>
            <person name="Wang Z."/>
            <person name="Wang Z."/>
            <person name="Jia Z."/>
            <person name="Chen X."/>
        </authorList>
    </citation>
    <scope>NUCLEOTIDE SEQUENCE [LARGE SCALE GENOMIC DNA]</scope>
    <source>
        <strain evidence="1 2">X14-1T</strain>
    </source>
</reference>
<evidence type="ECO:0000313" key="1">
    <source>
        <dbReference type="EMBL" id="AKD03638.1"/>
    </source>
</evidence>
<dbReference type="EMBL" id="CP009621">
    <property type="protein sequence ID" value="AKD03638.1"/>
    <property type="molecule type" value="Genomic_DNA"/>
</dbReference>
<organism evidence="1 2">
    <name type="scientific">Pontibacter korlensis</name>
    <dbReference type="NCBI Taxonomy" id="400092"/>
    <lineage>
        <taxon>Bacteria</taxon>
        <taxon>Pseudomonadati</taxon>
        <taxon>Bacteroidota</taxon>
        <taxon>Cytophagia</taxon>
        <taxon>Cytophagales</taxon>
        <taxon>Hymenobacteraceae</taxon>
        <taxon>Pontibacter</taxon>
    </lineage>
</organism>
<accession>A0A0E3ZEF0</accession>
<dbReference type="KEGG" id="pko:PKOR_11500"/>
<gene>
    <name evidence="1" type="ORF">PKOR_11500</name>
</gene>
<dbReference type="Proteomes" id="UP000033109">
    <property type="component" value="Chromosome"/>
</dbReference>
<name>A0A0E3ZEF0_9BACT</name>
<protein>
    <submittedName>
        <fullName evidence="1">Uncharacterized protein</fullName>
    </submittedName>
</protein>
<keyword evidence="2" id="KW-1185">Reference proteome</keyword>
<dbReference type="PATRIC" id="fig|400092.3.peg.2501"/>
<dbReference type="RefSeq" id="WP_046310884.1">
    <property type="nucleotide sequence ID" value="NZ_CBCSCY010000002.1"/>
</dbReference>